<evidence type="ECO:0000313" key="1">
    <source>
        <dbReference type="EMBL" id="AKC04806.1"/>
    </source>
</evidence>
<dbReference type="RefSeq" id="YP_009226160.1">
    <property type="nucleotide sequence ID" value="NC_029101.1"/>
</dbReference>
<organism evidence="1 2">
    <name type="scientific">Pseudomonas phage YH30</name>
    <dbReference type="NCBI Taxonomy" id="1636189"/>
    <lineage>
        <taxon>Viruses</taxon>
        <taxon>Duplodnaviria</taxon>
        <taxon>Heunggongvirae</taxon>
        <taxon>Uroviricota</taxon>
        <taxon>Caudoviricetes</taxon>
        <taxon>Schitoviridae</taxon>
        <taxon>Migulavirinae</taxon>
        <taxon>Litunavirus</taxon>
        <taxon>Litunavirus PA26</taxon>
    </lineage>
</organism>
<dbReference type="SUPFAM" id="SSF55874">
    <property type="entry name" value="ATPase domain of HSP90 chaperone/DNA topoisomerase II/histidine kinase"/>
    <property type="match status" value="1"/>
</dbReference>
<dbReference type="GeneID" id="26797155"/>
<protein>
    <submittedName>
        <fullName evidence="1">Putative rIIA-like protein</fullName>
    </submittedName>
</protein>
<reference evidence="2" key="1">
    <citation type="submission" date="2015-03" db="EMBL/GenBank/DDBJ databases">
        <authorList>
            <person name="Yang M."/>
            <person name="Han W."/>
            <person name="Gu J."/>
        </authorList>
    </citation>
    <scope>NUCLEOTIDE SEQUENCE [LARGE SCALE GENOMIC DNA]</scope>
</reference>
<proteinExistence type="predicted"/>
<dbReference type="Proteomes" id="UP000033307">
    <property type="component" value="Segment"/>
</dbReference>
<dbReference type="Gene3D" id="3.30.565.10">
    <property type="entry name" value="Histidine kinase-like ATPase, C-terminal domain"/>
    <property type="match status" value="1"/>
</dbReference>
<accession>A0A0E3TAS6</accession>
<name>A0A0E3TAS6_9CAUD</name>
<sequence>MQVTHQKDYATHVVIGGKQAISMGISDDPAFFQVLSSSLYTDKILAVVRETLCNAFDAHKMVGIEKETPVEITLKDDEFVIRDFGPGIHPDDVGTIYGVYGGSTKKHDGSQTGGFGLGCKSPFAYVDNFQVTIHHEGKTNVYRMQKASIQNGGRPAITPVVTDIPTDQTGLEVRINIKSEDVRRFATLIRRIVANAEMLANFNGVKLPTLPFSQVTEDWSIATEQVLEYNGHIICVRYGDVIYPVERDEFIAEVYDPVHKFVNSLPGNVNVLVLQAKPNSVSITPSREALSMEDHTRKTLLQLLNKFLRATRNIKKERSDILAQSCEELVQARKGAMVQPEEVNANRVLVSSMRGSKLCTKGLMSTMEEVGLSQLYHSHNRSEKEHFKALLKQLSLIGKQPRNQGNTLYLSFIRLLKKVGLEDGISHYERSNFGELLRFNKASWRALEVRKWGQKHLVSKLLPLIHEEGLCPTRLVWYGSGRNLHNGDSVRNYNNHAAYPLVRYWSKNPMSYVPLFRRCIVLTHSRRDIHNRVEDHDEWVGGYGADDSLIAYVVPRSEKKLQEARKALSTLKGWSVIDLTEECEKVEYSSASSSSTTVATKPRKKGYPMLSACQSSGIFSLEMARTDSVARVENPSYYVRLPTKSDYYTRKCVRGLDKVCSAYLLKNFGDVGAVVYTETQEANMEKKGIKSARDFLLVKLLEEVEKPEFSKACSLRYTLLLDAAKEPEYVDLIRKMMQVEECRKVFKLPEPEDPAAEELLTTVYSMDSRFFTQEQKESLETLGKKIKAIPGDKQVLEMLKKISEAPLVALLNTSEVRRALGDKKTVTSAVKLLKTAIRG</sequence>
<gene>
    <name evidence="1" type="ORF">YH30_64</name>
</gene>
<dbReference type="Pfam" id="PF13589">
    <property type="entry name" value="HATPase_c_3"/>
    <property type="match status" value="1"/>
</dbReference>
<dbReference type="EMBL" id="KP994390">
    <property type="protein sequence ID" value="AKC04806.1"/>
    <property type="molecule type" value="Genomic_DNA"/>
</dbReference>
<dbReference type="OrthoDB" id="306at10239"/>
<evidence type="ECO:0000313" key="2">
    <source>
        <dbReference type="Proteomes" id="UP000033307"/>
    </source>
</evidence>
<dbReference type="InterPro" id="IPR036890">
    <property type="entry name" value="HATPase_C_sf"/>
</dbReference>
<dbReference type="KEGG" id="vg:26797155"/>
<reference evidence="1 2" key="2">
    <citation type="journal article" date="2016" name="Vet. Microbiol.">
        <title>Therapeutic effect of Pseudomonas aeruginosa phage YH30 on mink hemorrhagic pneumonia.</title>
        <authorList>
            <person name="Gu J."/>
            <person name="Li X."/>
            <person name="Yang M."/>
            <person name="Du C."/>
            <person name="Cui Z."/>
            <person name="Gong P."/>
            <person name="Xia F."/>
            <person name="Song J."/>
            <person name="Zhang L."/>
            <person name="Li J."/>
            <person name="Yu C."/>
            <person name="Sun C."/>
            <person name="Feng X."/>
            <person name="Lei L."/>
            <person name="Han W."/>
        </authorList>
    </citation>
    <scope>NUCLEOTIDE SEQUENCE [LARGE SCALE GENOMIC DNA]</scope>
    <source>
        <strain evidence="1">Sewage</strain>
    </source>
</reference>